<keyword evidence="4" id="KW-0408">Iron</keyword>
<dbReference type="eggNOG" id="COG2703">
    <property type="taxonomic scope" value="Bacteria"/>
</dbReference>
<dbReference type="PROSITE" id="PS00550">
    <property type="entry name" value="HEMERYTHRINS"/>
    <property type="match status" value="1"/>
</dbReference>
<organism evidence="6 7">
    <name type="scientific">Coprothermobacter proteolyticus (strain ATCC 35245 / DSM 5265 / OCM 4 / BT)</name>
    <dbReference type="NCBI Taxonomy" id="309798"/>
    <lineage>
        <taxon>Bacteria</taxon>
        <taxon>Pseudomonadati</taxon>
        <taxon>Coprothermobacterota</taxon>
        <taxon>Coprothermobacteria</taxon>
        <taxon>Coprothermobacterales</taxon>
        <taxon>Coprothermobacteraceae</taxon>
        <taxon>Coprothermobacter</taxon>
    </lineage>
</organism>
<gene>
    <name evidence="6" type="ordered locus">COPRO5265_1344</name>
</gene>
<keyword evidence="7" id="KW-1185">Reference proteome</keyword>
<evidence type="ECO:0000256" key="2">
    <source>
        <dbReference type="ARBA" id="ARBA00022621"/>
    </source>
</evidence>
<dbReference type="GO" id="GO:0005344">
    <property type="term" value="F:oxygen carrier activity"/>
    <property type="evidence" value="ECO:0007669"/>
    <property type="project" value="UniProtKB-KW"/>
</dbReference>
<reference evidence="6 7" key="2">
    <citation type="journal article" date="2014" name="Genome Announc.">
        <title>Complete Genome Sequence of Coprothermobacter proteolyticus DSM 5265.</title>
        <authorList>
            <person name="Alexiev A."/>
            <person name="Coil D.A."/>
            <person name="Badger J.H."/>
            <person name="Enticknap J."/>
            <person name="Ward N."/>
            <person name="Robb F.T."/>
            <person name="Eisen J.A."/>
        </authorList>
    </citation>
    <scope>NUCLEOTIDE SEQUENCE [LARGE SCALE GENOMIC DNA]</scope>
    <source>
        <strain evidence="7">ATCC 35245 / DSM 5265 / OCM 4 / BT</strain>
    </source>
</reference>
<comment type="similarity">
    <text evidence="1">Belongs to the hemerythrin family.</text>
</comment>
<name>B5YA48_COPPD</name>
<evidence type="ECO:0000256" key="4">
    <source>
        <dbReference type="ARBA" id="ARBA00023004"/>
    </source>
</evidence>
<dbReference type="GO" id="GO:0046872">
    <property type="term" value="F:metal ion binding"/>
    <property type="evidence" value="ECO:0007669"/>
    <property type="project" value="UniProtKB-KW"/>
</dbReference>
<dbReference type="SUPFAM" id="SSF47188">
    <property type="entry name" value="Hemerythrin-like"/>
    <property type="match status" value="1"/>
</dbReference>
<dbReference type="OrthoDB" id="9774644at2"/>
<dbReference type="InterPro" id="IPR016131">
    <property type="entry name" value="Haemerythrin_Fe_BS"/>
</dbReference>
<dbReference type="STRING" id="309798.COPRO5265_1344"/>
<evidence type="ECO:0000256" key="3">
    <source>
        <dbReference type="ARBA" id="ARBA00022723"/>
    </source>
</evidence>
<evidence type="ECO:0000313" key="6">
    <source>
        <dbReference type="EMBL" id="ACI17424.1"/>
    </source>
</evidence>
<feature type="domain" description="Hemerythrin-like" evidence="5">
    <location>
        <begin position="13"/>
        <end position="129"/>
    </location>
</feature>
<proteinExistence type="inferred from homology"/>
<dbReference type="PANTHER" id="PTHR37164">
    <property type="entry name" value="BACTERIOHEMERYTHRIN"/>
    <property type="match status" value="1"/>
</dbReference>
<dbReference type="InterPro" id="IPR035938">
    <property type="entry name" value="Hemerythrin-like_sf"/>
</dbReference>
<dbReference type="InterPro" id="IPR012312">
    <property type="entry name" value="Hemerythrin-like"/>
</dbReference>
<dbReference type="CDD" id="cd12107">
    <property type="entry name" value="Hemerythrin"/>
    <property type="match status" value="1"/>
</dbReference>
<dbReference type="EMBL" id="CP001145">
    <property type="protein sequence ID" value="ACI17424.1"/>
    <property type="molecule type" value="Genomic_DNA"/>
</dbReference>
<keyword evidence="2" id="KW-0561">Oxygen transport</keyword>
<dbReference type="InterPro" id="IPR012827">
    <property type="entry name" value="Hemerythrin_metal-bd"/>
</dbReference>
<dbReference type="Pfam" id="PF01814">
    <property type="entry name" value="Hemerythrin"/>
    <property type="match status" value="1"/>
</dbReference>
<evidence type="ECO:0000313" key="7">
    <source>
        <dbReference type="Proteomes" id="UP000001732"/>
    </source>
</evidence>
<evidence type="ECO:0000256" key="1">
    <source>
        <dbReference type="ARBA" id="ARBA00010587"/>
    </source>
</evidence>
<reference evidence="7" key="1">
    <citation type="submission" date="2008-08" db="EMBL/GenBank/DDBJ databases">
        <title>The complete genome sequence of Coprothermobacter proteolyticus strain ATCC 5245 / DSM 5265 / BT.</title>
        <authorList>
            <person name="Dodson R.J."/>
            <person name="Durkin A.S."/>
            <person name="Wu M."/>
            <person name="Eisen J."/>
            <person name="Sutton G."/>
        </authorList>
    </citation>
    <scope>NUCLEOTIDE SEQUENCE [LARGE SCALE GENOMIC DNA]</scope>
    <source>
        <strain evidence="7">ATCC 35245 / DSM 5265 / OCM 4 / BT</strain>
    </source>
</reference>
<keyword evidence="3" id="KW-0479">Metal-binding</keyword>
<sequence length="137" mass="16116">MPAITWKEEYSVGIKTVDEQHKELFARINKLFDEIPKGSKDAVLEMLDFLQDYTIFHFNAEQDLMSRAKYPGLEEHKKQHEWFKEQIRSFQEEVQNKGVGVTLTVKLNKVLVDWLINHVTKTDIQYVPYVKQAGLSF</sequence>
<dbReference type="NCBIfam" id="NF033749">
    <property type="entry name" value="bact_hemeryth"/>
    <property type="match status" value="1"/>
</dbReference>
<dbReference type="AlphaFoldDB" id="B5YA48"/>
<dbReference type="InterPro" id="IPR050669">
    <property type="entry name" value="Hemerythrin"/>
</dbReference>
<dbReference type="HOGENOM" id="CLU_086902_3_1_9"/>
<dbReference type="KEGG" id="cpo:COPRO5265_1344"/>
<dbReference type="PANTHER" id="PTHR37164:SF1">
    <property type="entry name" value="BACTERIOHEMERYTHRIN"/>
    <property type="match status" value="1"/>
</dbReference>
<dbReference type="Proteomes" id="UP000001732">
    <property type="component" value="Chromosome"/>
</dbReference>
<dbReference type="NCBIfam" id="TIGR02481">
    <property type="entry name" value="hemeryth_dom"/>
    <property type="match status" value="1"/>
</dbReference>
<keyword evidence="2" id="KW-0813">Transport</keyword>
<accession>B5YA48</accession>
<evidence type="ECO:0000259" key="5">
    <source>
        <dbReference type="Pfam" id="PF01814"/>
    </source>
</evidence>
<dbReference type="Gene3D" id="1.20.120.50">
    <property type="entry name" value="Hemerythrin-like"/>
    <property type="match status" value="1"/>
</dbReference>
<dbReference type="RefSeq" id="WP_012544076.1">
    <property type="nucleotide sequence ID" value="NC_011295.1"/>
</dbReference>
<protein>
    <submittedName>
        <fullName evidence="6">Hemerythrin</fullName>
    </submittedName>
</protein>